<dbReference type="Proteomes" id="UP000004810">
    <property type="component" value="Unassembled WGS sequence"/>
</dbReference>
<comment type="caution">
    <text evidence="1">The sequence shown here is derived from an EMBL/GenBank/DDBJ whole genome shotgun (WGS) entry which is preliminary data.</text>
</comment>
<accession>J9EC58</accession>
<protein>
    <submittedName>
        <fullName evidence="1">Uncharacterized protein</fullName>
    </submittedName>
</protein>
<feature type="non-terminal residue" evidence="1">
    <location>
        <position position="1"/>
    </location>
</feature>
<dbReference type="AlphaFoldDB" id="J9EC58"/>
<reference evidence="2" key="1">
    <citation type="submission" date="2012-08" db="EMBL/GenBank/DDBJ databases">
        <title>The Genome Sequence of Wuchereria bancrofti.</title>
        <authorList>
            <person name="Nutman T.B."/>
            <person name="Fink D.L."/>
            <person name="Russ C."/>
            <person name="Young S."/>
            <person name="Zeng Q."/>
            <person name="Koehrsen M."/>
            <person name="Alvarado L."/>
            <person name="Berlin A."/>
            <person name="Chapman S.B."/>
            <person name="Chen Z."/>
            <person name="Freedman E."/>
            <person name="Gellesch M."/>
            <person name="Goldberg J."/>
            <person name="Griggs A."/>
            <person name="Gujja S."/>
            <person name="Heilman E.R."/>
            <person name="Heiman D."/>
            <person name="Hepburn T."/>
            <person name="Howarth C."/>
            <person name="Jen D."/>
            <person name="Larson L."/>
            <person name="Lewis B."/>
            <person name="Mehta T."/>
            <person name="Park D."/>
            <person name="Pearson M."/>
            <person name="Roberts A."/>
            <person name="Saif S."/>
            <person name="Shea T."/>
            <person name="Shenoy N."/>
            <person name="Sisk P."/>
            <person name="Stolte C."/>
            <person name="Sykes S."/>
            <person name="Walk T."/>
            <person name="White J."/>
            <person name="Yandava C."/>
            <person name="Haas B."/>
            <person name="Henn M.R."/>
            <person name="Nusbaum C."/>
            <person name="Birren B."/>
        </authorList>
    </citation>
    <scope>NUCLEOTIDE SEQUENCE [LARGE SCALE GENOMIC DNA]</scope>
    <source>
        <strain evidence="2">NA</strain>
    </source>
</reference>
<evidence type="ECO:0000313" key="2">
    <source>
        <dbReference type="Proteomes" id="UP000004810"/>
    </source>
</evidence>
<proteinExistence type="predicted"/>
<name>J9EC58_WUCBA</name>
<evidence type="ECO:0000313" key="1">
    <source>
        <dbReference type="EMBL" id="EJW72994.1"/>
    </source>
</evidence>
<sequence>ACAKFCAAPVFVIPACSPWKSHNGEYPMFIDRSNMVEKIYDFDKFADILRRNAQVR</sequence>
<organism evidence="1 2">
    <name type="scientific">Wuchereria bancrofti</name>
    <dbReference type="NCBI Taxonomy" id="6293"/>
    <lineage>
        <taxon>Eukaryota</taxon>
        <taxon>Metazoa</taxon>
        <taxon>Ecdysozoa</taxon>
        <taxon>Nematoda</taxon>
        <taxon>Chromadorea</taxon>
        <taxon>Rhabditida</taxon>
        <taxon>Spirurina</taxon>
        <taxon>Spiruromorpha</taxon>
        <taxon>Filarioidea</taxon>
        <taxon>Onchocercidae</taxon>
        <taxon>Wuchereria</taxon>
    </lineage>
</organism>
<dbReference type="EMBL" id="ADBV01014937">
    <property type="protein sequence ID" value="EJW72994.1"/>
    <property type="molecule type" value="Genomic_DNA"/>
</dbReference>
<gene>
    <name evidence="1" type="ORF">WUBG_16096</name>
</gene>